<name>A0A4Z1FF33_9HELO</name>
<dbReference type="AlphaFoldDB" id="A0A4Z1FF33"/>
<dbReference type="EMBL" id="PQXH01000001">
    <property type="protein sequence ID" value="TGO20187.1"/>
    <property type="molecule type" value="Genomic_DNA"/>
</dbReference>
<evidence type="ECO:0000313" key="1">
    <source>
        <dbReference type="EMBL" id="TGO20187.1"/>
    </source>
</evidence>
<dbReference type="Proteomes" id="UP000297777">
    <property type="component" value="Unassembled WGS sequence"/>
</dbReference>
<comment type="caution">
    <text evidence="1">The sequence shown here is derived from an EMBL/GenBank/DDBJ whole genome shotgun (WGS) entry which is preliminary data.</text>
</comment>
<accession>A0A4Z1FF33</accession>
<reference evidence="1 2" key="1">
    <citation type="submission" date="2017-12" db="EMBL/GenBank/DDBJ databases">
        <title>Comparative genomics of Botrytis spp.</title>
        <authorList>
            <person name="Valero-Jimenez C.A."/>
            <person name="Tapia P."/>
            <person name="Veloso J."/>
            <person name="Silva-Moreno E."/>
            <person name="Staats M."/>
            <person name="Valdes J.H."/>
            <person name="Van Kan J.A.L."/>
        </authorList>
    </citation>
    <scope>NUCLEOTIDE SEQUENCE [LARGE SCALE GENOMIC DNA]</scope>
    <source>
        <strain evidence="1 2">Bt9001</strain>
    </source>
</reference>
<gene>
    <name evidence="1" type="ORF">BTUL_0001g01990</name>
</gene>
<protein>
    <submittedName>
        <fullName evidence="1">Uncharacterized protein</fullName>
    </submittedName>
</protein>
<keyword evidence="2" id="KW-1185">Reference proteome</keyword>
<proteinExistence type="predicted"/>
<sequence length="109" mass="12418">MVQTGQGIQVSTRDERLSSHLNSLMLDRPSATLTIAGFVYCPEETNRYNSRSLVDGQRQIDIRVKESNRQPGPQKMWHDFRFHFGPDMQMFAPPLKLVRGVLLSSSRVG</sequence>
<evidence type="ECO:0000313" key="2">
    <source>
        <dbReference type="Proteomes" id="UP000297777"/>
    </source>
</evidence>
<organism evidence="1 2">
    <name type="scientific">Botrytis tulipae</name>
    <dbReference type="NCBI Taxonomy" id="87230"/>
    <lineage>
        <taxon>Eukaryota</taxon>
        <taxon>Fungi</taxon>
        <taxon>Dikarya</taxon>
        <taxon>Ascomycota</taxon>
        <taxon>Pezizomycotina</taxon>
        <taxon>Leotiomycetes</taxon>
        <taxon>Helotiales</taxon>
        <taxon>Sclerotiniaceae</taxon>
        <taxon>Botrytis</taxon>
    </lineage>
</organism>